<feature type="transmembrane region" description="Helical" evidence="8">
    <location>
        <begin position="193"/>
        <end position="212"/>
    </location>
</feature>
<evidence type="ECO:0000256" key="7">
    <source>
        <dbReference type="ARBA" id="ARBA00023136"/>
    </source>
</evidence>
<accession>A0ABY0FDE3</accession>
<evidence type="ECO:0000256" key="5">
    <source>
        <dbReference type="ARBA" id="ARBA00022692"/>
    </source>
</evidence>
<gene>
    <name evidence="10" type="ORF">EBB06_06650</name>
</gene>
<dbReference type="EMBL" id="REGR01000004">
    <property type="protein sequence ID" value="RXZ44211.1"/>
    <property type="molecule type" value="Genomic_DNA"/>
</dbReference>
<dbReference type="Pfam" id="PF12832">
    <property type="entry name" value="MFS_1_like"/>
    <property type="match status" value="1"/>
</dbReference>
<evidence type="ECO:0000259" key="9">
    <source>
        <dbReference type="Pfam" id="PF12832"/>
    </source>
</evidence>
<feature type="transmembrane region" description="Helical" evidence="8">
    <location>
        <begin position="353"/>
        <end position="373"/>
    </location>
</feature>
<comment type="caution">
    <text evidence="10">The sequence shown here is derived from an EMBL/GenBank/DDBJ whole genome shotgun (WGS) entry which is preliminary data.</text>
</comment>
<evidence type="ECO:0000256" key="4">
    <source>
        <dbReference type="ARBA" id="ARBA00022519"/>
    </source>
</evidence>
<dbReference type="RefSeq" id="WP_129212434.1">
    <property type="nucleotide sequence ID" value="NZ_REGR01000004.1"/>
</dbReference>
<evidence type="ECO:0000256" key="3">
    <source>
        <dbReference type="ARBA" id="ARBA00022475"/>
    </source>
</evidence>
<dbReference type="PANTHER" id="PTHR23522:SF10">
    <property type="entry name" value="3-PHENYLPROPIONIC ACID TRANSPORTER-RELATED"/>
    <property type="match status" value="1"/>
</dbReference>
<organism evidence="10 11">
    <name type="scientific">Crenobacter cavernae</name>
    <dbReference type="NCBI Taxonomy" id="2290923"/>
    <lineage>
        <taxon>Bacteria</taxon>
        <taxon>Pseudomonadati</taxon>
        <taxon>Pseudomonadota</taxon>
        <taxon>Betaproteobacteria</taxon>
        <taxon>Neisseriales</taxon>
        <taxon>Neisseriaceae</taxon>
        <taxon>Crenobacter</taxon>
    </lineage>
</organism>
<dbReference type="Proteomes" id="UP000290682">
    <property type="component" value="Unassembled WGS sequence"/>
</dbReference>
<proteinExistence type="predicted"/>
<name>A0ABY0FDE3_9NEIS</name>
<evidence type="ECO:0000313" key="10">
    <source>
        <dbReference type="EMBL" id="RXZ44211.1"/>
    </source>
</evidence>
<feature type="transmembrane region" description="Helical" evidence="8">
    <location>
        <begin position="7"/>
        <end position="24"/>
    </location>
</feature>
<reference evidence="10 11" key="1">
    <citation type="submission" date="2018-10" db="EMBL/GenBank/DDBJ databases">
        <title>Draft genome of Fastidiocella sp. strain 375T, a bacterium isolated from a karstic cave dripping water.</title>
        <authorList>
            <person name="Coelho C."/>
            <person name="Verissimo A."/>
            <person name="Tiago I."/>
        </authorList>
    </citation>
    <scope>NUCLEOTIDE SEQUENCE [LARGE SCALE GENOMIC DNA]</scope>
    <source>
        <strain evidence="10 11">CAVE-375</strain>
    </source>
</reference>
<keyword evidence="3" id="KW-1003">Cell membrane</keyword>
<keyword evidence="5 8" id="KW-0812">Transmembrane</keyword>
<keyword evidence="11" id="KW-1185">Reference proteome</keyword>
<comment type="subcellular location">
    <subcellularLocation>
        <location evidence="1">Cell inner membrane</location>
        <topology evidence="1">Multi-pass membrane protein</topology>
    </subcellularLocation>
</comment>
<feature type="domain" description="Major facilitator superfamily associated" evidence="9">
    <location>
        <begin position="6"/>
        <end position="354"/>
    </location>
</feature>
<protein>
    <submittedName>
        <fullName evidence="10">MFS transporter</fullName>
    </submittedName>
</protein>
<feature type="transmembrane region" description="Helical" evidence="8">
    <location>
        <begin position="93"/>
        <end position="111"/>
    </location>
</feature>
<feature type="transmembrane region" description="Helical" evidence="8">
    <location>
        <begin position="155"/>
        <end position="172"/>
    </location>
</feature>
<feature type="transmembrane region" description="Helical" evidence="8">
    <location>
        <begin position="36"/>
        <end position="56"/>
    </location>
</feature>
<sequence length="379" mass="40235">MSLLPFSRFYFCYFAFLGLFNPYWPLYLERLGLSPWQLSVLVSLLGIARIVAPTFWGGFADRIGRRKPVLRATTLVAAFAFLPILWIDSFWPMFAVLAASHLFWAASLPLVEAGAAEATRAVPGRYGRTRVWGSIGFMAVALLAGYGLMKASLDLLPMLLAVGLFVIAAAAWRVPETGARPTSGTTPASLASLLARPGLPALLAACFLMAFAHGPYYTFYSIALSGMGYGQGSIGALWALGVICEIVLFWKLPSLHKRFGLGEWMCASLAAACLRFALLATALTHPAAVLFAQTLHALTFGLHHASAVALLQRAVPPEQQARGQGLYLAVSFGLGGTLGGLVAGALWPTGGAPLVYGVSTLAALIGFAVSLSVRKTLAV</sequence>
<evidence type="ECO:0000313" key="11">
    <source>
        <dbReference type="Proteomes" id="UP000290682"/>
    </source>
</evidence>
<evidence type="ECO:0000256" key="1">
    <source>
        <dbReference type="ARBA" id="ARBA00004429"/>
    </source>
</evidence>
<dbReference type="InterPro" id="IPR036259">
    <property type="entry name" value="MFS_trans_sf"/>
</dbReference>
<dbReference type="SUPFAM" id="SSF103473">
    <property type="entry name" value="MFS general substrate transporter"/>
    <property type="match status" value="1"/>
</dbReference>
<feature type="transmembrane region" description="Helical" evidence="8">
    <location>
        <begin position="326"/>
        <end position="347"/>
    </location>
</feature>
<keyword evidence="7 8" id="KW-0472">Membrane</keyword>
<evidence type="ECO:0000256" key="8">
    <source>
        <dbReference type="SAM" id="Phobius"/>
    </source>
</evidence>
<keyword evidence="4" id="KW-0997">Cell inner membrane</keyword>
<dbReference type="Gene3D" id="1.20.1250.20">
    <property type="entry name" value="MFS general substrate transporter like domains"/>
    <property type="match status" value="2"/>
</dbReference>
<dbReference type="InterPro" id="IPR024989">
    <property type="entry name" value="MFS_assoc_dom"/>
</dbReference>
<dbReference type="NCBIfam" id="NF037955">
    <property type="entry name" value="mfs"/>
    <property type="match status" value="1"/>
</dbReference>
<evidence type="ECO:0000256" key="2">
    <source>
        <dbReference type="ARBA" id="ARBA00022448"/>
    </source>
</evidence>
<feature type="transmembrane region" description="Helical" evidence="8">
    <location>
        <begin position="131"/>
        <end position="149"/>
    </location>
</feature>
<dbReference type="InterPro" id="IPR026032">
    <property type="entry name" value="HcaT-like"/>
</dbReference>
<evidence type="ECO:0000256" key="6">
    <source>
        <dbReference type="ARBA" id="ARBA00022989"/>
    </source>
</evidence>
<keyword evidence="2" id="KW-0813">Transport</keyword>
<keyword evidence="6 8" id="KW-1133">Transmembrane helix</keyword>
<feature type="transmembrane region" description="Helical" evidence="8">
    <location>
        <begin position="68"/>
        <end position="87"/>
    </location>
</feature>
<dbReference type="PIRSF" id="PIRSF004925">
    <property type="entry name" value="HcaT"/>
    <property type="match status" value="1"/>
</dbReference>
<dbReference type="PANTHER" id="PTHR23522">
    <property type="entry name" value="BLL5896 PROTEIN"/>
    <property type="match status" value="1"/>
</dbReference>
<feature type="transmembrane region" description="Helical" evidence="8">
    <location>
        <begin position="232"/>
        <end position="252"/>
    </location>
</feature>